<keyword evidence="3" id="KW-1185">Reference proteome</keyword>
<feature type="domain" description="N-acetyltransferase" evidence="1">
    <location>
        <begin position="147"/>
        <end position="299"/>
    </location>
</feature>
<organism evidence="2 3">
    <name type="scientific">Kitasatospora nipponensis</name>
    <dbReference type="NCBI Taxonomy" id="258049"/>
    <lineage>
        <taxon>Bacteria</taxon>
        <taxon>Bacillati</taxon>
        <taxon>Actinomycetota</taxon>
        <taxon>Actinomycetes</taxon>
        <taxon>Kitasatosporales</taxon>
        <taxon>Streptomycetaceae</taxon>
        <taxon>Kitasatospora</taxon>
    </lineage>
</organism>
<dbReference type="Gene3D" id="3.40.630.30">
    <property type="match status" value="2"/>
</dbReference>
<evidence type="ECO:0000259" key="1">
    <source>
        <dbReference type="PROSITE" id="PS51186"/>
    </source>
</evidence>
<name>A0ABN1WZ35_9ACTN</name>
<proteinExistence type="predicted"/>
<dbReference type="CDD" id="cd04301">
    <property type="entry name" value="NAT_SF"/>
    <property type="match status" value="1"/>
</dbReference>
<dbReference type="PANTHER" id="PTHR43072:SF60">
    <property type="entry name" value="L-2,4-DIAMINOBUTYRIC ACID ACETYLTRANSFERASE"/>
    <property type="match status" value="1"/>
</dbReference>
<reference evidence="2 3" key="1">
    <citation type="journal article" date="2019" name="Int. J. Syst. Evol. Microbiol.">
        <title>The Global Catalogue of Microorganisms (GCM) 10K type strain sequencing project: providing services to taxonomists for standard genome sequencing and annotation.</title>
        <authorList>
            <consortium name="The Broad Institute Genomics Platform"/>
            <consortium name="The Broad Institute Genome Sequencing Center for Infectious Disease"/>
            <person name="Wu L."/>
            <person name="Ma J."/>
        </authorList>
    </citation>
    <scope>NUCLEOTIDE SEQUENCE [LARGE SCALE GENOMIC DNA]</scope>
    <source>
        <strain evidence="2 3">JCM 13004</strain>
    </source>
</reference>
<gene>
    <name evidence="2" type="ORF">GCM10009665_68370</name>
</gene>
<dbReference type="SUPFAM" id="SSF55729">
    <property type="entry name" value="Acyl-CoA N-acyltransferases (Nat)"/>
    <property type="match status" value="2"/>
</dbReference>
<feature type="domain" description="N-acetyltransferase" evidence="1">
    <location>
        <begin position="2"/>
        <end position="150"/>
    </location>
</feature>
<accession>A0ABN1WZ35</accession>
<comment type="caution">
    <text evidence="2">The sequence shown here is derived from an EMBL/GenBank/DDBJ whole genome shotgun (WGS) entry which is preliminary data.</text>
</comment>
<dbReference type="EMBL" id="BAAALF010000208">
    <property type="protein sequence ID" value="GAA1270379.1"/>
    <property type="molecule type" value="Genomic_DNA"/>
</dbReference>
<dbReference type="PANTHER" id="PTHR43072">
    <property type="entry name" value="N-ACETYLTRANSFERASE"/>
    <property type="match status" value="1"/>
</dbReference>
<dbReference type="Pfam" id="PF00583">
    <property type="entry name" value="Acetyltransf_1"/>
    <property type="match status" value="2"/>
</dbReference>
<evidence type="ECO:0000313" key="3">
    <source>
        <dbReference type="Proteomes" id="UP001500037"/>
    </source>
</evidence>
<protein>
    <submittedName>
        <fullName evidence="2">GNAT family N-acetyltransferase</fullName>
    </submittedName>
</protein>
<dbReference type="Proteomes" id="UP001500037">
    <property type="component" value="Unassembled WGS sequence"/>
</dbReference>
<dbReference type="PROSITE" id="PS51186">
    <property type="entry name" value="GNAT"/>
    <property type="match status" value="2"/>
</dbReference>
<dbReference type="RefSeq" id="WP_344446065.1">
    <property type="nucleotide sequence ID" value="NZ_BAAALF010000208.1"/>
</dbReference>
<dbReference type="InterPro" id="IPR000182">
    <property type="entry name" value="GNAT_dom"/>
</dbReference>
<sequence>MTKIEVLTDRARWQHACERRRVGHYAAAGYPAAAVDRLLDEERGRMADWTVAEITAAGDCVGFVAVAVREDNGAPTGLVGDLWVSPEHAGAGHERAARDWAEEFCRAAGAVRIAVRIFGGTGPFADYGLRSQGRIRTLTEPAVVPGVTARRMTPDEYPHWLATEQEGYVAGLLRAGGLREVEARAKSDADYGRLLPDGLNTANTSILVLEHEGRPVGSGWLRHDHLPGVTYGYGVRIDPGARGRGLGRAAIAAGEAATLAAGDAALTFTVWEGNTVAMNLYTAAGYRVAHEYRSKDLAH</sequence>
<evidence type="ECO:0000313" key="2">
    <source>
        <dbReference type="EMBL" id="GAA1270379.1"/>
    </source>
</evidence>
<dbReference type="InterPro" id="IPR016181">
    <property type="entry name" value="Acyl_CoA_acyltransferase"/>
</dbReference>